<evidence type="ECO:0000256" key="1">
    <source>
        <dbReference type="ARBA" id="ARBA00001974"/>
    </source>
</evidence>
<dbReference type="GO" id="GO:0016627">
    <property type="term" value="F:oxidoreductase activity, acting on the CH-CH group of donors"/>
    <property type="evidence" value="ECO:0007669"/>
    <property type="project" value="InterPro"/>
</dbReference>
<dbReference type="InterPro" id="IPR046373">
    <property type="entry name" value="Acyl-CoA_Oxase/DH_mid-dom_sf"/>
</dbReference>
<name>A0A7W6A0W7_9SPHN</name>
<feature type="domain" description="Acyl-CoA dehydrogenase/oxidase C-terminal" evidence="7">
    <location>
        <begin position="231"/>
        <end position="388"/>
    </location>
</feature>
<keyword evidence="5 6" id="KW-0560">Oxidoreductase</keyword>
<dbReference type="PANTHER" id="PTHR43292">
    <property type="entry name" value="ACYL-COA DEHYDROGENASE"/>
    <property type="match status" value="1"/>
</dbReference>
<dbReference type="Gene3D" id="1.10.540.10">
    <property type="entry name" value="Acyl-CoA dehydrogenase/oxidase, N-terminal domain"/>
    <property type="match status" value="1"/>
</dbReference>
<dbReference type="EMBL" id="JACICY010000010">
    <property type="protein sequence ID" value="MBB3862139.1"/>
    <property type="molecule type" value="Genomic_DNA"/>
</dbReference>
<comment type="cofactor">
    <cofactor evidence="1 6">
        <name>FAD</name>
        <dbReference type="ChEBI" id="CHEBI:57692"/>
    </cofactor>
</comment>
<dbReference type="Gene3D" id="1.20.140.10">
    <property type="entry name" value="Butyryl-CoA Dehydrogenase, subunit A, domain 3"/>
    <property type="match status" value="1"/>
</dbReference>
<dbReference type="InterPro" id="IPR013786">
    <property type="entry name" value="AcylCoA_DH/ox_N"/>
</dbReference>
<evidence type="ECO:0000256" key="5">
    <source>
        <dbReference type="ARBA" id="ARBA00023002"/>
    </source>
</evidence>
<evidence type="ECO:0000259" key="7">
    <source>
        <dbReference type="Pfam" id="PF00441"/>
    </source>
</evidence>
<organism evidence="10 11">
    <name type="scientific">Novosphingobium hassiacum</name>
    <dbReference type="NCBI Taxonomy" id="173676"/>
    <lineage>
        <taxon>Bacteria</taxon>
        <taxon>Pseudomonadati</taxon>
        <taxon>Pseudomonadota</taxon>
        <taxon>Alphaproteobacteria</taxon>
        <taxon>Sphingomonadales</taxon>
        <taxon>Sphingomonadaceae</taxon>
        <taxon>Novosphingobium</taxon>
    </lineage>
</organism>
<dbReference type="Proteomes" id="UP000562395">
    <property type="component" value="Unassembled WGS sequence"/>
</dbReference>
<dbReference type="Pfam" id="PF02771">
    <property type="entry name" value="Acyl-CoA_dh_N"/>
    <property type="match status" value="1"/>
</dbReference>
<sequence>MSDQDAVAQLRTEVRSWLAQNLPQDWRERQTGDDTASFLAMQREWFAKLVEAGYATPHWPSEWHGGGRSLNEQIAMFEELARGGAPRMSLFFVSLYHAAMTLVECGTEAQRARHLPAILKGEIWCQGFSEPGAGSDLAALRTRAERKGDRYIVSGQKIWSTLGHFADQCLLLVRTDSSGPKQAGITFLLMDMKSKGVDVRPIKQITGDEEFAEIFLDEVEIPVENLVGKENEGWKVAQVTLSSERGLTLVELTERMALSLWRLVLAATGGTGDTAMLDTSVARTIVDISARIEAMRAMLATLMANRIAGREAVGDASILKLAYSRLSRDFTALGLRLKGYAAMRDTRYVLGAGYETGNWMFDFLNSYQYNIAGGSNEIQRNIVAERVLNMPREKLG</sequence>
<dbReference type="PANTHER" id="PTHR43292:SF3">
    <property type="entry name" value="ACYL-COA DEHYDROGENASE FADE29"/>
    <property type="match status" value="1"/>
</dbReference>
<dbReference type="InterPro" id="IPR037069">
    <property type="entry name" value="AcylCoA_DH/ox_N_sf"/>
</dbReference>
<accession>A0A7W6A0W7</accession>
<evidence type="ECO:0000256" key="3">
    <source>
        <dbReference type="ARBA" id="ARBA00022630"/>
    </source>
</evidence>
<gene>
    <name evidence="10" type="ORF">GGQ88_003437</name>
</gene>
<dbReference type="RefSeq" id="WP_183614631.1">
    <property type="nucleotide sequence ID" value="NZ_JACICY010000010.1"/>
</dbReference>
<dbReference type="SUPFAM" id="SSF56645">
    <property type="entry name" value="Acyl-CoA dehydrogenase NM domain-like"/>
    <property type="match status" value="1"/>
</dbReference>
<feature type="domain" description="Acyl-CoA dehydrogenase/oxidase N-terminal" evidence="9">
    <location>
        <begin position="8"/>
        <end position="122"/>
    </location>
</feature>
<evidence type="ECO:0000256" key="6">
    <source>
        <dbReference type="RuleBase" id="RU362125"/>
    </source>
</evidence>
<dbReference type="GO" id="GO:0050660">
    <property type="term" value="F:flavin adenine dinucleotide binding"/>
    <property type="evidence" value="ECO:0007669"/>
    <property type="project" value="InterPro"/>
</dbReference>
<comment type="caution">
    <text evidence="10">The sequence shown here is derived from an EMBL/GenBank/DDBJ whole genome shotgun (WGS) entry which is preliminary data.</text>
</comment>
<keyword evidence="11" id="KW-1185">Reference proteome</keyword>
<dbReference type="Pfam" id="PF02770">
    <property type="entry name" value="Acyl-CoA_dh_M"/>
    <property type="match status" value="1"/>
</dbReference>
<dbReference type="InterPro" id="IPR052161">
    <property type="entry name" value="Mycobact_Acyl-CoA_DH"/>
</dbReference>
<dbReference type="Gene3D" id="2.40.110.10">
    <property type="entry name" value="Butyryl-CoA Dehydrogenase, subunit A, domain 2"/>
    <property type="match status" value="1"/>
</dbReference>
<evidence type="ECO:0000256" key="2">
    <source>
        <dbReference type="ARBA" id="ARBA00009347"/>
    </source>
</evidence>
<protein>
    <submittedName>
        <fullName evidence="10">Alkylation response protein AidB-like acyl-CoA dehydrogenase</fullName>
    </submittedName>
</protein>
<keyword evidence="3 6" id="KW-0285">Flavoprotein</keyword>
<dbReference type="Pfam" id="PF00441">
    <property type="entry name" value="Acyl-CoA_dh_1"/>
    <property type="match status" value="1"/>
</dbReference>
<evidence type="ECO:0000259" key="9">
    <source>
        <dbReference type="Pfam" id="PF02771"/>
    </source>
</evidence>
<dbReference type="AlphaFoldDB" id="A0A7W6A0W7"/>
<feature type="domain" description="Acyl-CoA oxidase/dehydrogenase middle" evidence="8">
    <location>
        <begin position="125"/>
        <end position="218"/>
    </location>
</feature>
<evidence type="ECO:0000313" key="11">
    <source>
        <dbReference type="Proteomes" id="UP000562395"/>
    </source>
</evidence>
<evidence type="ECO:0000259" key="8">
    <source>
        <dbReference type="Pfam" id="PF02770"/>
    </source>
</evidence>
<keyword evidence="4 6" id="KW-0274">FAD</keyword>
<evidence type="ECO:0000313" key="10">
    <source>
        <dbReference type="EMBL" id="MBB3862139.1"/>
    </source>
</evidence>
<proteinExistence type="inferred from homology"/>
<dbReference type="FunFam" id="2.40.110.10:FF:000011">
    <property type="entry name" value="Acyl-CoA dehydrogenase FadE34"/>
    <property type="match status" value="1"/>
</dbReference>
<reference evidence="10 11" key="1">
    <citation type="submission" date="2020-08" db="EMBL/GenBank/DDBJ databases">
        <title>Genomic Encyclopedia of Type Strains, Phase IV (KMG-IV): sequencing the most valuable type-strain genomes for metagenomic binning, comparative biology and taxonomic classification.</title>
        <authorList>
            <person name="Goeker M."/>
        </authorList>
    </citation>
    <scope>NUCLEOTIDE SEQUENCE [LARGE SCALE GENOMIC DNA]</scope>
    <source>
        <strain evidence="10 11">DSM 14552</strain>
    </source>
</reference>
<dbReference type="InterPro" id="IPR009100">
    <property type="entry name" value="AcylCoA_DH/oxidase_NM_dom_sf"/>
</dbReference>
<dbReference type="SUPFAM" id="SSF47203">
    <property type="entry name" value="Acyl-CoA dehydrogenase C-terminal domain-like"/>
    <property type="match status" value="1"/>
</dbReference>
<dbReference type="GO" id="GO:0005886">
    <property type="term" value="C:plasma membrane"/>
    <property type="evidence" value="ECO:0007669"/>
    <property type="project" value="TreeGrafter"/>
</dbReference>
<comment type="similarity">
    <text evidence="2 6">Belongs to the acyl-CoA dehydrogenase family.</text>
</comment>
<evidence type="ECO:0000256" key="4">
    <source>
        <dbReference type="ARBA" id="ARBA00022827"/>
    </source>
</evidence>
<dbReference type="InterPro" id="IPR006091">
    <property type="entry name" value="Acyl-CoA_Oxase/DH_mid-dom"/>
</dbReference>
<dbReference type="InterPro" id="IPR036250">
    <property type="entry name" value="AcylCo_DH-like_C"/>
</dbReference>
<dbReference type="InterPro" id="IPR009075">
    <property type="entry name" value="AcylCo_DH/oxidase_C"/>
</dbReference>